<sequence>MSSDPTSPTSSQTTVFIIYGHMEHHQENGLLLIIQILDGYWMSYTTRRTFMPYMALEEFIRFVAFLTVLVTPTIIEYAFAPPEERYSAKIRICPTRRKIFSKTVFGRIKKRVVSSCKNN</sequence>
<name>A0A7J6WQB6_THATH</name>
<evidence type="ECO:0000313" key="2">
    <source>
        <dbReference type="EMBL" id="KAF5199551.1"/>
    </source>
</evidence>
<dbReference type="Proteomes" id="UP000554482">
    <property type="component" value="Unassembled WGS sequence"/>
</dbReference>
<keyword evidence="1" id="KW-1133">Transmembrane helix</keyword>
<gene>
    <name evidence="2" type="ORF">FRX31_010863</name>
</gene>
<keyword evidence="1" id="KW-0472">Membrane</keyword>
<organism evidence="2 3">
    <name type="scientific">Thalictrum thalictroides</name>
    <name type="common">Rue-anemone</name>
    <name type="synonym">Anemone thalictroides</name>
    <dbReference type="NCBI Taxonomy" id="46969"/>
    <lineage>
        <taxon>Eukaryota</taxon>
        <taxon>Viridiplantae</taxon>
        <taxon>Streptophyta</taxon>
        <taxon>Embryophyta</taxon>
        <taxon>Tracheophyta</taxon>
        <taxon>Spermatophyta</taxon>
        <taxon>Magnoliopsida</taxon>
        <taxon>Ranunculales</taxon>
        <taxon>Ranunculaceae</taxon>
        <taxon>Thalictroideae</taxon>
        <taxon>Thalictrum</taxon>
    </lineage>
</organism>
<reference evidence="2 3" key="1">
    <citation type="submission" date="2020-06" db="EMBL/GenBank/DDBJ databases">
        <title>Transcriptomic and genomic resources for Thalictrum thalictroides and T. hernandezii: Facilitating candidate gene discovery in an emerging model plant lineage.</title>
        <authorList>
            <person name="Arias T."/>
            <person name="Riano-Pachon D.M."/>
            <person name="Di Stilio V.S."/>
        </authorList>
    </citation>
    <scope>NUCLEOTIDE SEQUENCE [LARGE SCALE GENOMIC DNA]</scope>
    <source>
        <strain evidence="3">cv. WT478/WT964</strain>
        <tissue evidence="2">Leaves</tissue>
    </source>
</reference>
<dbReference type="AlphaFoldDB" id="A0A7J6WQB6"/>
<accession>A0A7J6WQB6</accession>
<feature type="transmembrane region" description="Helical" evidence="1">
    <location>
        <begin position="59"/>
        <end position="79"/>
    </location>
</feature>
<dbReference type="EMBL" id="JABWDY010011788">
    <property type="protein sequence ID" value="KAF5199551.1"/>
    <property type="molecule type" value="Genomic_DNA"/>
</dbReference>
<evidence type="ECO:0000256" key="1">
    <source>
        <dbReference type="SAM" id="Phobius"/>
    </source>
</evidence>
<protein>
    <submittedName>
        <fullName evidence="2">Uncharacterized protein</fullName>
    </submittedName>
</protein>
<keyword evidence="1" id="KW-0812">Transmembrane</keyword>
<evidence type="ECO:0000313" key="3">
    <source>
        <dbReference type="Proteomes" id="UP000554482"/>
    </source>
</evidence>
<proteinExistence type="predicted"/>
<keyword evidence="3" id="KW-1185">Reference proteome</keyword>
<comment type="caution">
    <text evidence="2">The sequence shown here is derived from an EMBL/GenBank/DDBJ whole genome shotgun (WGS) entry which is preliminary data.</text>
</comment>